<evidence type="ECO:0000313" key="3">
    <source>
        <dbReference type="Proteomes" id="UP000800094"/>
    </source>
</evidence>
<protein>
    <submittedName>
        <fullName evidence="2">Uncharacterized protein</fullName>
    </submittedName>
</protein>
<reference evidence="2" key="1">
    <citation type="journal article" date="2020" name="Stud. Mycol.">
        <title>101 Dothideomycetes genomes: a test case for predicting lifestyles and emergence of pathogens.</title>
        <authorList>
            <person name="Haridas S."/>
            <person name="Albert R."/>
            <person name="Binder M."/>
            <person name="Bloem J."/>
            <person name="Labutti K."/>
            <person name="Salamov A."/>
            <person name="Andreopoulos B."/>
            <person name="Baker S."/>
            <person name="Barry K."/>
            <person name="Bills G."/>
            <person name="Bluhm B."/>
            <person name="Cannon C."/>
            <person name="Castanera R."/>
            <person name="Culley D."/>
            <person name="Daum C."/>
            <person name="Ezra D."/>
            <person name="Gonzalez J."/>
            <person name="Henrissat B."/>
            <person name="Kuo A."/>
            <person name="Liang C."/>
            <person name="Lipzen A."/>
            <person name="Lutzoni F."/>
            <person name="Magnuson J."/>
            <person name="Mondo S."/>
            <person name="Nolan M."/>
            <person name="Ohm R."/>
            <person name="Pangilinan J."/>
            <person name="Park H.-J."/>
            <person name="Ramirez L."/>
            <person name="Alfaro M."/>
            <person name="Sun H."/>
            <person name="Tritt A."/>
            <person name="Yoshinaga Y."/>
            <person name="Zwiers L.-H."/>
            <person name="Turgeon B."/>
            <person name="Goodwin S."/>
            <person name="Spatafora J."/>
            <person name="Crous P."/>
            <person name="Grigoriev I."/>
        </authorList>
    </citation>
    <scope>NUCLEOTIDE SEQUENCE</scope>
    <source>
        <strain evidence="2">CBS 122368</strain>
    </source>
</reference>
<evidence type="ECO:0000256" key="1">
    <source>
        <dbReference type="SAM" id="MobiDB-lite"/>
    </source>
</evidence>
<keyword evidence="3" id="KW-1185">Reference proteome</keyword>
<accession>A0A6A6I9R6</accession>
<gene>
    <name evidence="2" type="ORF">BU26DRAFT_567149</name>
</gene>
<dbReference type="AlphaFoldDB" id="A0A6A6I9R6"/>
<sequence length="184" mass="20023">MPNPDADFLRIRDNISRSLTNLTTQIWSLADVDGDSTQASEIPPTPRLGPGRFDSGSPAIPPPTPRAAGREDANRGVERVLKRNEELQSEIAALRIQLQDAQARAGGGWDLSASACVEEEMARMPGAYPAEISPVEAGVEVARTETGPEIEEVDRRARRSGRVEEIARGKRRAKGRATRCEARV</sequence>
<dbReference type="Proteomes" id="UP000800094">
    <property type="component" value="Unassembled WGS sequence"/>
</dbReference>
<feature type="region of interest" description="Disordered" evidence="1">
    <location>
        <begin position="33"/>
        <end position="74"/>
    </location>
</feature>
<dbReference type="RefSeq" id="XP_033681812.1">
    <property type="nucleotide sequence ID" value="XM_033833624.1"/>
</dbReference>
<dbReference type="EMBL" id="ML987198">
    <property type="protein sequence ID" value="KAF2246808.1"/>
    <property type="molecule type" value="Genomic_DNA"/>
</dbReference>
<organism evidence="2 3">
    <name type="scientific">Trematosphaeria pertusa</name>
    <dbReference type="NCBI Taxonomy" id="390896"/>
    <lineage>
        <taxon>Eukaryota</taxon>
        <taxon>Fungi</taxon>
        <taxon>Dikarya</taxon>
        <taxon>Ascomycota</taxon>
        <taxon>Pezizomycotina</taxon>
        <taxon>Dothideomycetes</taxon>
        <taxon>Pleosporomycetidae</taxon>
        <taxon>Pleosporales</taxon>
        <taxon>Massarineae</taxon>
        <taxon>Trematosphaeriaceae</taxon>
        <taxon>Trematosphaeria</taxon>
    </lineage>
</organism>
<dbReference type="GeneID" id="54586954"/>
<name>A0A6A6I9R6_9PLEO</name>
<proteinExistence type="predicted"/>
<evidence type="ECO:0000313" key="2">
    <source>
        <dbReference type="EMBL" id="KAF2246808.1"/>
    </source>
</evidence>